<feature type="compositionally biased region" description="Polar residues" evidence="1">
    <location>
        <begin position="351"/>
        <end position="372"/>
    </location>
</feature>
<evidence type="ECO:0000313" key="3">
    <source>
        <dbReference type="EMBL" id="KAG0290761.1"/>
    </source>
</evidence>
<keyword evidence="4" id="KW-1185">Reference proteome</keyword>
<organism evidence="3 4">
    <name type="scientific">Linnemannia gamsii</name>
    <dbReference type="NCBI Taxonomy" id="64522"/>
    <lineage>
        <taxon>Eukaryota</taxon>
        <taxon>Fungi</taxon>
        <taxon>Fungi incertae sedis</taxon>
        <taxon>Mucoromycota</taxon>
        <taxon>Mortierellomycotina</taxon>
        <taxon>Mortierellomycetes</taxon>
        <taxon>Mortierellales</taxon>
        <taxon>Mortierellaceae</taxon>
        <taxon>Linnemannia</taxon>
    </lineage>
</organism>
<reference evidence="3 4" key="1">
    <citation type="journal article" date="2020" name="Fungal Divers.">
        <title>Resolving the Mortierellaceae phylogeny through synthesis of multi-gene phylogenetics and phylogenomics.</title>
        <authorList>
            <person name="Vandepol N."/>
            <person name="Liber J."/>
            <person name="Desiro A."/>
            <person name="Na H."/>
            <person name="Kennedy M."/>
            <person name="Barry K."/>
            <person name="Grigoriev I.V."/>
            <person name="Miller A.N."/>
            <person name="O'Donnell K."/>
            <person name="Stajich J.E."/>
            <person name="Bonito G."/>
        </authorList>
    </citation>
    <scope>NUCLEOTIDE SEQUENCE [LARGE SCALE GENOMIC DNA]</scope>
    <source>
        <strain evidence="3 4">AD045</strain>
    </source>
</reference>
<dbReference type="EMBL" id="JAAAIM010000276">
    <property type="protein sequence ID" value="KAG0290761.1"/>
    <property type="molecule type" value="Genomic_DNA"/>
</dbReference>
<evidence type="ECO:0000313" key="4">
    <source>
        <dbReference type="Proteomes" id="UP001194696"/>
    </source>
</evidence>
<protein>
    <recommendedName>
        <fullName evidence="2">C2H2-type domain-containing protein</fullName>
    </recommendedName>
</protein>
<accession>A0ABQ7K3G6</accession>
<feature type="region of interest" description="Disordered" evidence="1">
    <location>
        <begin position="1"/>
        <end position="36"/>
    </location>
</feature>
<feature type="compositionally biased region" description="Polar residues" evidence="1">
    <location>
        <begin position="1"/>
        <end position="19"/>
    </location>
</feature>
<name>A0ABQ7K3G6_9FUNG</name>
<dbReference type="InterPro" id="IPR013087">
    <property type="entry name" value="Znf_C2H2_type"/>
</dbReference>
<feature type="domain" description="C2H2-type" evidence="2">
    <location>
        <begin position="502"/>
        <end position="522"/>
    </location>
</feature>
<comment type="caution">
    <text evidence="3">The sequence shown here is derived from an EMBL/GenBank/DDBJ whole genome shotgun (WGS) entry which is preliminary data.</text>
</comment>
<evidence type="ECO:0000259" key="2">
    <source>
        <dbReference type="SMART" id="SM00355"/>
    </source>
</evidence>
<feature type="region of interest" description="Disordered" evidence="1">
    <location>
        <begin position="351"/>
        <end position="452"/>
    </location>
</feature>
<evidence type="ECO:0000256" key="1">
    <source>
        <dbReference type="SAM" id="MobiDB-lite"/>
    </source>
</evidence>
<dbReference type="SMART" id="SM00355">
    <property type="entry name" value="ZnF_C2H2"/>
    <property type="match status" value="2"/>
</dbReference>
<feature type="domain" description="C2H2-type" evidence="2">
    <location>
        <begin position="469"/>
        <end position="493"/>
    </location>
</feature>
<sequence>MDQNLGNPSVFQESFQESLQEGGLHDNGTSPVNDGSDVNGINNALFENEILINSDRLPLFNFSEEDTLSSTQLFLSFPNISRDMSLLQQQQQQQQSEQLTRYQVALTDSSAVAFSLEHAFAQQQQSQVEQNANVPPMPEFLSLQHVLGLQQAHQDTPALDSLQQAPILPSQQYYDTSVLDPLHPHLPSSSLDVRDTPLAPIIATSTADPVQIHDHLYNHTLLENASSTYSIPMNFSHFRSPAFDRLSSPDEGSVSPGSEHSYFDMNDAYSSSSPLYPPSPLIYLYPNGADYLTGSLQDFSISVGSGLFSGVPCSLASSVTSTSTVTATPYNTVMSSSPSTAPQAIQVPPSAFSQANRKNTSQPKQLTITSPDSFHSGSAPFPSPASSTGGTFGSYSSTSSTSPPFISSAPALPSPLKQQFNRTSFSDDEDSDLLNEEEQESKANPKRRRRVRKTIHKTVVKPKGPPITLHCDHPGCQVTCSSYPSLIRHKDTHKWRGRYSPVRCEACHSSLSNEFSVQRHILRSPEPSRCHRMRVYSTMLSETEIKSTVRFYPTRPHGKKTITVDLEKMKKKYLLV</sequence>
<dbReference type="Proteomes" id="UP001194696">
    <property type="component" value="Unassembled WGS sequence"/>
</dbReference>
<gene>
    <name evidence="3" type="ORF">BGZ96_005801</name>
</gene>
<feature type="compositionally biased region" description="Low complexity" evidence="1">
    <location>
        <begin position="373"/>
        <end position="411"/>
    </location>
</feature>
<proteinExistence type="predicted"/>
<feature type="compositionally biased region" description="Acidic residues" evidence="1">
    <location>
        <begin position="426"/>
        <end position="439"/>
    </location>
</feature>